<comment type="caution">
    <text evidence="2">The sequence shown here is derived from an EMBL/GenBank/DDBJ whole genome shotgun (WGS) entry which is preliminary data.</text>
</comment>
<dbReference type="PANTHER" id="PTHR45947">
    <property type="entry name" value="SULFOQUINOVOSYL TRANSFERASE SQD2"/>
    <property type="match status" value="1"/>
</dbReference>
<dbReference type="EMBL" id="JAQOMS010000002">
    <property type="protein sequence ID" value="MDC2890011.1"/>
    <property type="molecule type" value="Genomic_DNA"/>
</dbReference>
<keyword evidence="3" id="KW-1185">Reference proteome</keyword>
<accession>A0ABT5FEN3</accession>
<keyword evidence="2" id="KW-0328">Glycosyltransferase</keyword>
<evidence type="ECO:0000313" key="3">
    <source>
        <dbReference type="Proteomes" id="UP001528411"/>
    </source>
</evidence>
<dbReference type="PANTHER" id="PTHR45947:SF3">
    <property type="entry name" value="SULFOQUINOVOSYL TRANSFERASE SQD2"/>
    <property type="match status" value="1"/>
</dbReference>
<dbReference type="Pfam" id="PF00534">
    <property type="entry name" value="Glycos_transf_1"/>
    <property type="match status" value="1"/>
</dbReference>
<dbReference type="InterPro" id="IPR050194">
    <property type="entry name" value="Glycosyltransferase_grp1"/>
</dbReference>
<proteinExistence type="predicted"/>
<dbReference type="GO" id="GO:0016757">
    <property type="term" value="F:glycosyltransferase activity"/>
    <property type="evidence" value="ECO:0007669"/>
    <property type="project" value="UniProtKB-KW"/>
</dbReference>
<evidence type="ECO:0000313" key="2">
    <source>
        <dbReference type="EMBL" id="MDC2890011.1"/>
    </source>
</evidence>
<name>A0ABT5FEN3_9GAMM</name>
<dbReference type="InterPro" id="IPR001296">
    <property type="entry name" value="Glyco_trans_1"/>
</dbReference>
<dbReference type="Proteomes" id="UP001528411">
    <property type="component" value="Unassembled WGS sequence"/>
</dbReference>
<sequence length="190" mass="21220">MPIQDRTNNAKVITTVGRLDPIKNQTMLMKAFQLAKETSNVMDTTILQFVGDGPSYQELDTFKSTLTHQTDIHMLGYRSDVDDILSGTDLFALSSHYEAMPMTILESMALGIPVVTTNVGGISKFITDNEVWFVEPNNAEQMSELFVQILSGSTDVQQKVERAYDLVSSKYSVESMVAQYMTLYKVLPNS</sequence>
<organism evidence="2 3">
    <name type="scientific">Psychrosphaera algicola</name>
    <dbReference type="NCBI Taxonomy" id="3023714"/>
    <lineage>
        <taxon>Bacteria</taxon>
        <taxon>Pseudomonadati</taxon>
        <taxon>Pseudomonadota</taxon>
        <taxon>Gammaproteobacteria</taxon>
        <taxon>Alteromonadales</taxon>
        <taxon>Pseudoalteromonadaceae</taxon>
        <taxon>Psychrosphaera</taxon>
    </lineage>
</organism>
<gene>
    <name evidence="2" type="ORF">PN838_16120</name>
</gene>
<keyword evidence="2" id="KW-0808">Transferase</keyword>
<reference evidence="2 3" key="1">
    <citation type="submission" date="2023-01" db="EMBL/GenBank/DDBJ databases">
        <title>Psychrosphaera sp. nov., isolated from marine algae.</title>
        <authorList>
            <person name="Bayburt H."/>
            <person name="Choi B.J."/>
            <person name="Kim J.M."/>
            <person name="Choi D.G."/>
            <person name="Jeon C.O."/>
        </authorList>
    </citation>
    <scope>NUCLEOTIDE SEQUENCE [LARGE SCALE GENOMIC DNA]</scope>
    <source>
        <strain evidence="2 3">G1-22</strain>
    </source>
</reference>
<protein>
    <submittedName>
        <fullName evidence="2">Glycosyltransferase</fullName>
        <ecNumber evidence="2">2.4.-.-</ecNumber>
    </submittedName>
</protein>
<dbReference type="SUPFAM" id="SSF53756">
    <property type="entry name" value="UDP-Glycosyltransferase/glycogen phosphorylase"/>
    <property type="match status" value="1"/>
</dbReference>
<dbReference type="Gene3D" id="3.40.50.2000">
    <property type="entry name" value="Glycogen Phosphorylase B"/>
    <property type="match status" value="2"/>
</dbReference>
<evidence type="ECO:0000259" key="1">
    <source>
        <dbReference type="Pfam" id="PF00534"/>
    </source>
</evidence>
<feature type="domain" description="Glycosyl transferase family 1" evidence="1">
    <location>
        <begin position="8"/>
        <end position="158"/>
    </location>
</feature>
<dbReference type="EC" id="2.4.-.-" evidence="2"/>